<keyword evidence="4" id="KW-1185">Reference proteome</keyword>
<protein>
    <recommendedName>
        <fullName evidence="2">DUF1559 domain-containing protein</fullName>
    </recommendedName>
</protein>
<gene>
    <name evidence="3" type="ORF">K227x_09020</name>
</gene>
<feature type="domain" description="DUF1559" evidence="2">
    <location>
        <begin position="101"/>
        <end position="237"/>
    </location>
</feature>
<accession>A0A517N5X5</accession>
<keyword evidence="1" id="KW-1133">Transmembrane helix</keyword>
<dbReference type="AlphaFoldDB" id="A0A517N5X5"/>
<evidence type="ECO:0000313" key="4">
    <source>
        <dbReference type="Proteomes" id="UP000318538"/>
    </source>
</evidence>
<organism evidence="3 4">
    <name type="scientific">Rubripirellula lacrimiformis</name>
    <dbReference type="NCBI Taxonomy" id="1930273"/>
    <lineage>
        <taxon>Bacteria</taxon>
        <taxon>Pseudomonadati</taxon>
        <taxon>Planctomycetota</taxon>
        <taxon>Planctomycetia</taxon>
        <taxon>Pirellulales</taxon>
        <taxon>Pirellulaceae</taxon>
        <taxon>Rubripirellula</taxon>
    </lineage>
</organism>
<sequence>MPFLFTCPECQTKTQVEDRFRGMAGQCVTCGAKIQMPEASSESPALPSATGPQSNQRTFGWIAATMVGILLIGSLLFAVIRFGSQTISTLASNREQTATIRNLEKIAAAMNAYAADNDVYPPPMTVDANNQPLHSWRVLLLPYLGEEDLYNQFDLNLSWNHPVNRDIAQYEMPSVYHHPSGDALGLYSQSGYYLITGPGTLFPPQGPLGPSDVTDDPSQTILVTEAIPTTSSALWTEPIDLDINTMRGNLGTNLGNEPGGLTEGGVAIATVDQRGHFVPNSIDPTIVRALITVQGDERLADDVLD</sequence>
<dbReference type="Proteomes" id="UP000318538">
    <property type="component" value="Chromosome"/>
</dbReference>
<evidence type="ECO:0000313" key="3">
    <source>
        <dbReference type="EMBL" id="QDT02524.1"/>
    </source>
</evidence>
<proteinExistence type="predicted"/>
<dbReference type="PANTHER" id="PTHR30093">
    <property type="entry name" value="GENERAL SECRETION PATHWAY PROTEIN G"/>
    <property type="match status" value="1"/>
</dbReference>
<dbReference type="InterPro" id="IPR011453">
    <property type="entry name" value="DUF1559"/>
</dbReference>
<reference evidence="3 4" key="1">
    <citation type="submission" date="2019-02" db="EMBL/GenBank/DDBJ databases">
        <title>Deep-cultivation of Planctomycetes and their phenomic and genomic characterization uncovers novel biology.</title>
        <authorList>
            <person name="Wiegand S."/>
            <person name="Jogler M."/>
            <person name="Boedeker C."/>
            <person name="Pinto D."/>
            <person name="Vollmers J."/>
            <person name="Rivas-Marin E."/>
            <person name="Kohn T."/>
            <person name="Peeters S.H."/>
            <person name="Heuer A."/>
            <person name="Rast P."/>
            <person name="Oberbeckmann S."/>
            <person name="Bunk B."/>
            <person name="Jeske O."/>
            <person name="Meyerdierks A."/>
            <person name="Storesund J.E."/>
            <person name="Kallscheuer N."/>
            <person name="Luecker S."/>
            <person name="Lage O.M."/>
            <person name="Pohl T."/>
            <person name="Merkel B.J."/>
            <person name="Hornburger P."/>
            <person name="Mueller R.-W."/>
            <person name="Bruemmer F."/>
            <person name="Labrenz M."/>
            <person name="Spormann A.M."/>
            <person name="Op den Camp H."/>
            <person name="Overmann J."/>
            <person name="Amann R."/>
            <person name="Jetten M.S.M."/>
            <person name="Mascher T."/>
            <person name="Medema M.H."/>
            <person name="Devos D.P."/>
            <person name="Kaster A.-K."/>
            <person name="Ovreas L."/>
            <person name="Rohde M."/>
            <person name="Galperin M.Y."/>
            <person name="Jogler C."/>
        </authorList>
    </citation>
    <scope>NUCLEOTIDE SEQUENCE [LARGE SCALE GENOMIC DNA]</scope>
    <source>
        <strain evidence="3 4">K22_7</strain>
    </source>
</reference>
<dbReference type="EMBL" id="CP036525">
    <property type="protein sequence ID" value="QDT02524.1"/>
    <property type="molecule type" value="Genomic_DNA"/>
</dbReference>
<dbReference type="RefSeq" id="WP_145168215.1">
    <property type="nucleotide sequence ID" value="NZ_CP036525.1"/>
</dbReference>
<keyword evidence="1" id="KW-0472">Membrane</keyword>
<evidence type="ECO:0000256" key="1">
    <source>
        <dbReference type="SAM" id="Phobius"/>
    </source>
</evidence>
<keyword evidence="1" id="KW-0812">Transmembrane</keyword>
<dbReference type="Pfam" id="PF07596">
    <property type="entry name" value="SBP_bac_10"/>
    <property type="match status" value="1"/>
</dbReference>
<dbReference type="PANTHER" id="PTHR30093:SF2">
    <property type="entry name" value="TYPE II SECRETION SYSTEM PROTEIN H"/>
    <property type="match status" value="1"/>
</dbReference>
<name>A0A517N5X5_9BACT</name>
<dbReference type="KEGG" id="rlc:K227x_09020"/>
<dbReference type="OrthoDB" id="285651at2"/>
<feature type="transmembrane region" description="Helical" evidence="1">
    <location>
        <begin position="59"/>
        <end position="80"/>
    </location>
</feature>
<evidence type="ECO:0000259" key="2">
    <source>
        <dbReference type="Pfam" id="PF07596"/>
    </source>
</evidence>